<gene>
    <name evidence="1" type="ORF">C5749_13275</name>
</gene>
<dbReference type="OrthoDB" id="3251881at2"/>
<accession>A0A2S9JMP6</accession>
<dbReference type="Proteomes" id="UP000238642">
    <property type="component" value="Unassembled WGS sequence"/>
</dbReference>
<organism evidence="1 2">
    <name type="scientific">Sphingobacterium gobiense</name>
    <dbReference type="NCBI Taxonomy" id="1382456"/>
    <lineage>
        <taxon>Bacteria</taxon>
        <taxon>Pseudomonadati</taxon>
        <taxon>Bacteroidota</taxon>
        <taxon>Sphingobacteriia</taxon>
        <taxon>Sphingobacteriales</taxon>
        <taxon>Sphingobacteriaceae</taxon>
        <taxon>Sphingobacterium</taxon>
    </lineage>
</organism>
<dbReference type="RefSeq" id="WP_105726643.1">
    <property type="nucleotide sequence ID" value="NZ_PVBS01000002.1"/>
</dbReference>
<evidence type="ECO:0000313" key="2">
    <source>
        <dbReference type="Proteomes" id="UP000238642"/>
    </source>
</evidence>
<dbReference type="AlphaFoldDB" id="A0A2S9JMP6"/>
<sequence length="349" mass="41004">MEYFKEKKIILAIPQSFSLHEAFIKQLESLGLQIIDISYIVDNFKYKNLQQRLYNSFRKLFLKDYEYKNTLKAKLAEDKIQKALSGIDKVDYALFIRPDFYTFDIIEKVKKIADKTVGYQWDGLNRFPNAYSRINLFERFFVFDPEDLRASGTLPITNFYFDYSLDENGAAASDVFFLATYIESRMEEIYKFFNTVNLLSLNVNALIYTTKEEIADYVHKVCPSLKVITNTIPYDSNLKLAKRSNIIIDFAHNIHNGLSLRVFEAIGYDKKLITTNKFVRDYDFYNPANILVLEDEYTPESIKEFIEIPYEPLDSQVKEKYGFTNWIKYLFNIEGHIPIELPVAMHKTL</sequence>
<dbReference type="EMBL" id="PVBS01000002">
    <property type="protein sequence ID" value="PRD54427.1"/>
    <property type="molecule type" value="Genomic_DNA"/>
</dbReference>
<name>A0A2S9JMP6_9SPHI</name>
<reference evidence="1 2" key="1">
    <citation type="submission" date="2018-02" db="EMBL/GenBank/DDBJ databases">
        <title>The draft genome of Sphingobacterium gobiense H7.</title>
        <authorList>
            <person name="Li L."/>
            <person name="Liu L."/>
            <person name="Zhang X."/>
            <person name="Wang T."/>
            <person name="Liang L."/>
        </authorList>
    </citation>
    <scope>NUCLEOTIDE SEQUENCE [LARGE SCALE GENOMIC DNA]</scope>
    <source>
        <strain evidence="1 2">ACCC 05757</strain>
    </source>
</reference>
<comment type="caution">
    <text evidence="1">The sequence shown here is derived from an EMBL/GenBank/DDBJ whole genome shotgun (WGS) entry which is preliminary data.</text>
</comment>
<protein>
    <recommendedName>
        <fullName evidence="3">Lipopolysaccharide biosynthesis protein</fullName>
    </recommendedName>
</protein>
<evidence type="ECO:0000313" key="1">
    <source>
        <dbReference type="EMBL" id="PRD54427.1"/>
    </source>
</evidence>
<evidence type="ECO:0008006" key="3">
    <source>
        <dbReference type="Google" id="ProtNLM"/>
    </source>
</evidence>
<keyword evidence="2" id="KW-1185">Reference proteome</keyword>
<proteinExistence type="predicted"/>